<evidence type="ECO:0000256" key="10">
    <source>
        <dbReference type="PROSITE-ProRule" id="PRU00169"/>
    </source>
</evidence>
<dbReference type="RefSeq" id="WP_346095596.1">
    <property type="nucleotide sequence ID" value="NZ_BAAABY010000023.1"/>
</dbReference>
<feature type="domain" description="Response regulatory" evidence="11">
    <location>
        <begin position="12"/>
        <end position="123"/>
    </location>
</feature>
<dbReference type="InterPro" id="IPR005471">
    <property type="entry name" value="Tscrpt_reg_IclR_N"/>
</dbReference>
<gene>
    <name evidence="12" type="ORF">GCM10010361_32150</name>
</gene>
<evidence type="ECO:0000313" key="12">
    <source>
        <dbReference type="EMBL" id="GAA0465628.1"/>
    </source>
</evidence>
<protein>
    <recommendedName>
        <fullName evidence="9">Transcriptional regulatory protein</fullName>
    </recommendedName>
</protein>
<keyword evidence="2 9" id="KW-0963">Cytoplasm</keyword>
<reference evidence="12 13" key="1">
    <citation type="journal article" date="2019" name="Int. J. Syst. Evol. Microbiol.">
        <title>The Global Catalogue of Microorganisms (GCM) 10K type strain sequencing project: providing services to taxonomists for standard genome sequencing and annotation.</title>
        <authorList>
            <consortium name="The Broad Institute Genomics Platform"/>
            <consortium name="The Broad Institute Genome Sequencing Center for Infectious Disease"/>
            <person name="Wu L."/>
            <person name="Ma J."/>
        </authorList>
    </citation>
    <scope>NUCLEOTIDE SEQUENCE [LARGE SCALE GENOMIC DNA]</scope>
    <source>
        <strain evidence="12 13">JCM 4805</strain>
    </source>
</reference>
<dbReference type="Pfam" id="PF00072">
    <property type="entry name" value="Response_reg"/>
    <property type="match status" value="1"/>
</dbReference>
<dbReference type="Gene3D" id="3.40.50.2300">
    <property type="match status" value="1"/>
</dbReference>
<accession>A0ABN1A250</accession>
<dbReference type="InterPro" id="IPR036390">
    <property type="entry name" value="WH_DNA-bd_sf"/>
</dbReference>
<dbReference type="PROSITE" id="PS50110">
    <property type="entry name" value="RESPONSE_REGULATORY"/>
    <property type="match status" value="1"/>
</dbReference>
<evidence type="ECO:0000256" key="4">
    <source>
        <dbReference type="ARBA" id="ARBA00023012"/>
    </source>
</evidence>
<dbReference type="Gene3D" id="1.10.10.10">
    <property type="entry name" value="Winged helix-like DNA-binding domain superfamily/Winged helix DNA-binding domain"/>
    <property type="match status" value="1"/>
</dbReference>
<evidence type="ECO:0000256" key="7">
    <source>
        <dbReference type="ARBA" id="ARBA00023159"/>
    </source>
</evidence>
<feature type="modified residue" description="4-aspartylphosphate" evidence="10">
    <location>
        <position position="63"/>
    </location>
</feature>
<dbReference type="InterPro" id="IPR001789">
    <property type="entry name" value="Sig_transdc_resp-reg_receiver"/>
</dbReference>
<dbReference type="EMBL" id="BAAABY010000023">
    <property type="protein sequence ID" value="GAA0465628.1"/>
    <property type="molecule type" value="Genomic_DNA"/>
</dbReference>
<evidence type="ECO:0000256" key="8">
    <source>
        <dbReference type="ARBA" id="ARBA00023163"/>
    </source>
</evidence>
<dbReference type="Proteomes" id="UP001500909">
    <property type="component" value="Unassembled WGS sequence"/>
</dbReference>
<proteinExistence type="predicted"/>
<dbReference type="PIRSF" id="PIRSF006171">
    <property type="entry name" value="RR_citrat_malat"/>
    <property type="match status" value="1"/>
</dbReference>
<dbReference type="PANTHER" id="PTHR45526:SF1">
    <property type="entry name" value="TRANSCRIPTIONAL REGULATORY PROTEIN DCUR-RELATED"/>
    <property type="match status" value="1"/>
</dbReference>
<keyword evidence="6 9" id="KW-0238">DNA-binding</keyword>
<keyword evidence="8 9" id="KW-0804">Transcription</keyword>
<keyword evidence="3 10" id="KW-0597">Phosphoprotein</keyword>
<comment type="subcellular location">
    <subcellularLocation>
        <location evidence="1 9">Cytoplasm</location>
    </subcellularLocation>
</comment>
<sequence>MSEHPDRHHSFSVLVVDDDFRVADLHASLVADTPGFTVVGTAHSARAALEEAATRPIDLALVDLYLPDRSGIELMAELSCDVFVLSAAAEGVTVRRALSAGALAYLIKPFPPHLLSEKLRGYARFRQLTDAEILDQNVVDNAFDALRSPRASRGRQAAAQTVTRELVLAAVDDSGTPLSAGEVAAQIGVSRATAQRYLADLVTRGRLRMRLRYGAAGRPEQEYHHL</sequence>
<evidence type="ECO:0000313" key="13">
    <source>
        <dbReference type="Proteomes" id="UP001500909"/>
    </source>
</evidence>
<keyword evidence="13" id="KW-1185">Reference proteome</keyword>
<evidence type="ECO:0000259" key="11">
    <source>
        <dbReference type="PROSITE" id="PS50110"/>
    </source>
</evidence>
<keyword evidence="5 9" id="KW-0805">Transcription regulation</keyword>
<evidence type="ECO:0000256" key="2">
    <source>
        <dbReference type="ARBA" id="ARBA00022490"/>
    </source>
</evidence>
<dbReference type="InterPro" id="IPR024187">
    <property type="entry name" value="Sig_transdc_resp-reg_cit/mal"/>
</dbReference>
<evidence type="ECO:0000256" key="5">
    <source>
        <dbReference type="ARBA" id="ARBA00023015"/>
    </source>
</evidence>
<keyword evidence="7 9" id="KW-0010">Activator</keyword>
<name>A0ABN1A250_9ACTN</name>
<dbReference type="PANTHER" id="PTHR45526">
    <property type="entry name" value="TRANSCRIPTIONAL REGULATORY PROTEIN DPIA"/>
    <property type="match status" value="1"/>
</dbReference>
<dbReference type="Pfam" id="PF09339">
    <property type="entry name" value="HTH_IclR"/>
    <property type="match status" value="1"/>
</dbReference>
<evidence type="ECO:0000256" key="3">
    <source>
        <dbReference type="ARBA" id="ARBA00022553"/>
    </source>
</evidence>
<evidence type="ECO:0000256" key="9">
    <source>
        <dbReference type="PIRNR" id="PIRNR006171"/>
    </source>
</evidence>
<evidence type="ECO:0000256" key="1">
    <source>
        <dbReference type="ARBA" id="ARBA00004496"/>
    </source>
</evidence>
<dbReference type="SUPFAM" id="SSF46785">
    <property type="entry name" value="Winged helix' DNA-binding domain"/>
    <property type="match status" value="1"/>
</dbReference>
<evidence type="ECO:0000256" key="6">
    <source>
        <dbReference type="ARBA" id="ARBA00023125"/>
    </source>
</evidence>
<dbReference type="InterPro" id="IPR011006">
    <property type="entry name" value="CheY-like_superfamily"/>
</dbReference>
<organism evidence="12 13">
    <name type="scientific">Streptomyces olivaceiscleroticus</name>
    <dbReference type="NCBI Taxonomy" id="68245"/>
    <lineage>
        <taxon>Bacteria</taxon>
        <taxon>Bacillati</taxon>
        <taxon>Actinomycetota</taxon>
        <taxon>Actinomycetes</taxon>
        <taxon>Kitasatosporales</taxon>
        <taxon>Streptomycetaceae</taxon>
        <taxon>Streptomyces</taxon>
    </lineage>
</organism>
<comment type="caution">
    <text evidence="12">The sequence shown here is derived from an EMBL/GenBank/DDBJ whole genome shotgun (WGS) entry which is preliminary data.</text>
</comment>
<dbReference type="InterPro" id="IPR051271">
    <property type="entry name" value="2C-system_Tx_regulators"/>
</dbReference>
<dbReference type="SMART" id="SM00448">
    <property type="entry name" value="REC"/>
    <property type="match status" value="1"/>
</dbReference>
<dbReference type="InterPro" id="IPR036388">
    <property type="entry name" value="WH-like_DNA-bd_sf"/>
</dbReference>
<keyword evidence="4 9" id="KW-0902">Two-component regulatory system</keyword>
<dbReference type="SUPFAM" id="SSF52172">
    <property type="entry name" value="CheY-like"/>
    <property type="match status" value="1"/>
</dbReference>